<dbReference type="RefSeq" id="WP_345720437.1">
    <property type="nucleotide sequence ID" value="NZ_BAABRU010000002.1"/>
</dbReference>
<keyword evidence="2 6" id="KW-0032">Aminotransferase</keyword>
<comment type="cofactor">
    <cofactor evidence="1">
        <name>pyridoxal 5'-phosphate</name>
        <dbReference type="ChEBI" id="CHEBI:597326"/>
    </cofactor>
</comment>
<dbReference type="NCBIfam" id="NF006569">
    <property type="entry name" value="PRK09082.1"/>
    <property type="match status" value="1"/>
</dbReference>
<name>A0ABP9WUJ9_9CHLR</name>
<keyword evidence="3" id="KW-0808">Transferase</keyword>
<keyword evidence="4" id="KW-0663">Pyridoxal phosphate</keyword>
<dbReference type="EMBL" id="BAABRU010000002">
    <property type="protein sequence ID" value="GAA5526800.1"/>
    <property type="molecule type" value="Genomic_DNA"/>
</dbReference>
<evidence type="ECO:0000256" key="2">
    <source>
        <dbReference type="ARBA" id="ARBA00022576"/>
    </source>
</evidence>
<gene>
    <name evidence="6" type="primary">ybdL</name>
    <name evidence="6" type="ORF">Hgul01_00580</name>
</gene>
<dbReference type="Gene3D" id="3.40.640.10">
    <property type="entry name" value="Type I PLP-dependent aspartate aminotransferase-like (Major domain)"/>
    <property type="match status" value="1"/>
</dbReference>
<proteinExistence type="predicted"/>
<evidence type="ECO:0000259" key="5">
    <source>
        <dbReference type="Pfam" id="PF00155"/>
    </source>
</evidence>
<dbReference type="SUPFAM" id="SSF53383">
    <property type="entry name" value="PLP-dependent transferases"/>
    <property type="match status" value="1"/>
</dbReference>
<evidence type="ECO:0000313" key="7">
    <source>
        <dbReference type="Proteomes" id="UP001428290"/>
    </source>
</evidence>
<dbReference type="InterPro" id="IPR051326">
    <property type="entry name" value="Kynurenine-oxoglutarate_AT"/>
</dbReference>
<accession>A0ABP9WUJ9</accession>
<dbReference type="InterPro" id="IPR015422">
    <property type="entry name" value="PyrdxlP-dep_Trfase_small"/>
</dbReference>
<evidence type="ECO:0000256" key="3">
    <source>
        <dbReference type="ARBA" id="ARBA00022679"/>
    </source>
</evidence>
<comment type="caution">
    <text evidence="6">The sequence shown here is derived from an EMBL/GenBank/DDBJ whole genome shotgun (WGS) entry which is preliminary data.</text>
</comment>
<evidence type="ECO:0000256" key="1">
    <source>
        <dbReference type="ARBA" id="ARBA00001933"/>
    </source>
</evidence>
<dbReference type="InterPro" id="IPR004839">
    <property type="entry name" value="Aminotransferase_I/II_large"/>
</dbReference>
<dbReference type="InterPro" id="IPR015424">
    <property type="entry name" value="PyrdxlP-dep_Trfase"/>
</dbReference>
<dbReference type="GO" id="GO:0008483">
    <property type="term" value="F:transaminase activity"/>
    <property type="evidence" value="ECO:0007669"/>
    <property type="project" value="UniProtKB-KW"/>
</dbReference>
<evidence type="ECO:0000256" key="4">
    <source>
        <dbReference type="ARBA" id="ARBA00022898"/>
    </source>
</evidence>
<reference evidence="6 7" key="1">
    <citation type="submission" date="2024-02" db="EMBL/GenBank/DDBJ databases">
        <title>Herpetosiphon gulosus NBRC 112829.</title>
        <authorList>
            <person name="Ichikawa N."/>
            <person name="Katano-Makiyama Y."/>
            <person name="Hidaka K."/>
        </authorList>
    </citation>
    <scope>NUCLEOTIDE SEQUENCE [LARGE SCALE GENOMIC DNA]</scope>
    <source>
        <strain evidence="6 7">NBRC 112829</strain>
    </source>
</reference>
<dbReference type="Gene3D" id="3.90.1150.10">
    <property type="entry name" value="Aspartate Aminotransferase, domain 1"/>
    <property type="match status" value="1"/>
</dbReference>
<dbReference type="CDD" id="cd00609">
    <property type="entry name" value="AAT_like"/>
    <property type="match status" value="1"/>
</dbReference>
<evidence type="ECO:0000313" key="6">
    <source>
        <dbReference type="EMBL" id="GAA5526800.1"/>
    </source>
</evidence>
<dbReference type="Pfam" id="PF00155">
    <property type="entry name" value="Aminotran_1_2"/>
    <property type="match status" value="1"/>
</dbReference>
<organism evidence="6 7">
    <name type="scientific">Herpetosiphon gulosus</name>
    <dbReference type="NCBI Taxonomy" id="1973496"/>
    <lineage>
        <taxon>Bacteria</taxon>
        <taxon>Bacillati</taxon>
        <taxon>Chloroflexota</taxon>
        <taxon>Chloroflexia</taxon>
        <taxon>Herpetosiphonales</taxon>
        <taxon>Herpetosiphonaceae</taxon>
        <taxon>Herpetosiphon</taxon>
    </lineage>
</organism>
<dbReference type="Proteomes" id="UP001428290">
    <property type="component" value="Unassembled WGS sequence"/>
</dbReference>
<dbReference type="InterPro" id="IPR015421">
    <property type="entry name" value="PyrdxlP-dep_Trfase_major"/>
</dbReference>
<sequence length="387" mass="42599">MHPKSANRLAGFGTSIFSEISALAARYQAINLGQGFPDFAGPAFLKDAACSAINADLNQYAPSTGLPTLRAAIARTWERHSKVSVDPDAEITVTSGATEAMFATIMALINPGDEVLIFEPFYDSYPPNVLMAGGIPRYIRLHEPRWEVDFAQVRAAITPQTKAIILNTPHNPTGKVWSRTELSQLAAIAIEHDLLVISDEVYDRLVFEDYQHCSIATLPDMWERTVTISSTGKTFSVTGWKIGYAIAPNSLTEAIRRVHQFVTFASATPLQAAAVVGLNAGEPYERQLLQFYNARREQLVKVLRDAGLYVLPPQGTYFVMADIRDLGWDNDAEFCRYLISEIGVAAIPPSAFYHDGYQSGMVRFCFAKKPETIAAAAEKLKQLGSRS</sequence>
<keyword evidence="7" id="KW-1185">Reference proteome</keyword>
<protein>
    <submittedName>
        <fullName evidence="6">Methionine aminotransferase</fullName>
    </submittedName>
</protein>
<feature type="domain" description="Aminotransferase class I/classII large" evidence="5">
    <location>
        <begin position="29"/>
        <end position="380"/>
    </location>
</feature>
<dbReference type="PANTHER" id="PTHR43807">
    <property type="entry name" value="FI04487P"/>
    <property type="match status" value="1"/>
</dbReference>
<dbReference type="PANTHER" id="PTHR43807:SF20">
    <property type="entry name" value="FI04487P"/>
    <property type="match status" value="1"/>
</dbReference>